<name>A0AAN8EY53_TRICO</name>
<dbReference type="EMBL" id="WIXE01020301">
    <property type="protein sequence ID" value="KAK5969330.1"/>
    <property type="molecule type" value="Genomic_DNA"/>
</dbReference>
<reference evidence="3 4" key="1">
    <citation type="submission" date="2019-10" db="EMBL/GenBank/DDBJ databases">
        <title>Assembly and Annotation for the nematode Trichostrongylus colubriformis.</title>
        <authorList>
            <person name="Martin J."/>
        </authorList>
    </citation>
    <scope>NUCLEOTIDE SEQUENCE [LARGE SCALE GENOMIC DNA]</scope>
    <source>
        <strain evidence="3">G859</strain>
        <tissue evidence="3">Whole worm</tissue>
    </source>
</reference>
<protein>
    <submittedName>
        <fullName evidence="3">Uncharacterized protein</fullName>
    </submittedName>
</protein>
<feature type="signal peptide" evidence="2">
    <location>
        <begin position="1"/>
        <end position="16"/>
    </location>
</feature>
<sequence length="266" mass="29468">MLLPLLVSVMPSVGWSQTMMPSQELRTAPGEDNDKGLRFARPCCCPLHLTISLSKTEPTTTTTKEAREGYCFTMKWSNTSECSVSRLNPARRKNNLYCDAELLETIEDINGVYREAYRTGIQLDSVRCFVPSGTDPALVVEEVKSVMASKTISVPDARANLNLVPKPQKCKDYNVLLESLKEKLKEPSVPLTFPTREVKASASEEQGATKAGSTEVPGQGGEQKGKSPQNQGGPKGKSPQNQSTSLQQQLLNLYLFIYSYMFMYRI</sequence>
<evidence type="ECO:0000313" key="4">
    <source>
        <dbReference type="Proteomes" id="UP001331761"/>
    </source>
</evidence>
<feature type="chain" id="PRO_5042923790" evidence="2">
    <location>
        <begin position="17"/>
        <end position="266"/>
    </location>
</feature>
<gene>
    <name evidence="3" type="ORF">GCK32_005501</name>
</gene>
<feature type="region of interest" description="Disordered" evidence="1">
    <location>
        <begin position="195"/>
        <end position="244"/>
    </location>
</feature>
<proteinExistence type="predicted"/>
<dbReference type="Proteomes" id="UP001331761">
    <property type="component" value="Unassembled WGS sequence"/>
</dbReference>
<organism evidence="3 4">
    <name type="scientific">Trichostrongylus colubriformis</name>
    <name type="common">Black scour worm</name>
    <dbReference type="NCBI Taxonomy" id="6319"/>
    <lineage>
        <taxon>Eukaryota</taxon>
        <taxon>Metazoa</taxon>
        <taxon>Ecdysozoa</taxon>
        <taxon>Nematoda</taxon>
        <taxon>Chromadorea</taxon>
        <taxon>Rhabditida</taxon>
        <taxon>Rhabditina</taxon>
        <taxon>Rhabditomorpha</taxon>
        <taxon>Strongyloidea</taxon>
        <taxon>Trichostrongylidae</taxon>
        <taxon>Trichostrongylus</taxon>
    </lineage>
</organism>
<accession>A0AAN8EY53</accession>
<keyword evidence="2" id="KW-0732">Signal</keyword>
<evidence type="ECO:0000256" key="2">
    <source>
        <dbReference type="SAM" id="SignalP"/>
    </source>
</evidence>
<comment type="caution">
    <text evidence="3">The sequence shown here is derived from an EMBL/GenBank/DDBJ whole genome shotgun (WGS) entry which is preliminary data.</text>
</comment>
<keyword evidence="4" id="KW-1185">Reference proteome</keyword>
<dbReference type="AlphaFoldDB" id="A0AAN8EY53"/>
<evidence type="ECO:0000313" key="3">
    <source>
        <dbReference type="EMBL" id="KAK5969330.1"/>
    </source>
</evidence>
<evidence type="ECO:0000256" key="1">
    <source>
        <dbReference type="SAM" id="MobiDB-lite"/>
    </source>
</evidence>